<proteinExistence type="predicted"/>
<organism evidence="1">
    <name type="scientific">uncultured Caudovirales phage</name>
    <dbReference type="NCBI Taxonomy" id="2100421"/>
    <lineage>
        <taxon>Viruses</taxon>
        <taxon>Duplodnaviria</taxon>
        <taxon>Heunggongvirae</taxon>
        <taxon>Uroviricota</taxon>
        <taxon>Caudoviricetes</taxon>
        <taxon>Peduoviridae</taxon>
        <taxon>Maltschvirus</taxon>
        <taxon>Maltschvirus maltsch</taxon>
    </lineage>
</organism>
<name>A0A6J5NI35_9CAUD</name>
<protein>
    <submittedName>
        <fullName evidence="1">Uncharacterized protein</fullName>
    </submittedName>
</protein>
<sequence>MMHHLYANEDAPVIVYYCKAGIPTGQTIRITQGAQTFQTSAVSLADCDATMHHDNATARAKRSGARCTLNITSGTITFPTAH</sequence>
<evidence type="ECO:0000313" key="1">
    <source>
        <dbReference type="EMBL" id="CAB4158467.1"/>
    </source>
</evidence>
<gene>
    <name evidence="1" type="ORF">UFOVP705_6</name>
    <name evidence="2" type="ORF">UFOVP736_75</name>
</gene>
<evidence type="ECO:0000313" key="2">
    <source>
        <dbReference type="EMBL" id="CAB5224422.1"/>
    </source>
</evidence>
<dbReference type="EMBL" id="LR798327">
    <property type="protein sequence ID" value="CAB5224422.1"/>
    <property type="molecule type" value="Genomic_DNA"/>
</dbReference>
<dbReference type="EMBL" id="LR796685">
    <property type="protein sequence ID" value="CAB4158467.1"/>
    <property type="molecule type" value="Genomic_DNA"/>
</dbReference>
<reference evidence="1" key="1">
    <citation type="submission" date="2020-04" db="EMBL/GenBank/DDBJ databases">
        <authorList>
            <person name="Chiriac C."/>
            <person name="Salcher M."/>
            <person name="Ghai R."/>
            <person name="Kavagutti S V."/>
        </authorList>
    </citation>
    <scope>NUCLEOTIDE SEQUENCE</scope>
</reference>
<accession>A0A6J5NI35</accession>